<accession>A0A2W0HI04</accession>
<evidence type="ECO:0000256" key="2">
    <source>
        <dbReference type="SAM" id="MobiDB-lite"/>
    </source>
</evidence>
<feature type="region of interest" description="Disordered" evidence="2">
    <location>
        <begin position="23"/>
        <end position="70"/>
    </location>
</feature>
<dbReference type="InterPro" id="IPR029050">
    <property type="entry name" value="Immunoprotect_excell_Ig-like"/>
</dbReference>
<dbReference type="AlphaFoldDB" id="A0A2W0HI04"/>
<evidence type="ECO:0000256" key="1">
    <source>
        <dbReference type="ARBA" id="ARBA00022729"/>
    </source>
</evidence>
<keyword evidence="1 3" id="KW-0732">Signal</keyword>
<dbReference type="EMBL" id="PDOF01000002">
    <property type="protein sequence ID" value="PYZ96602.1"/>
    <property type="molecule type" value="Genomic_DNA"/>
</dbReference>
<dbReference type="RefSeq" id="WP_110520454.1">
    <property type="nucleotide sequence ID" value="NZ_PDOF01000002.1"/>
</dbReference>
<dbReference type="OrthoDB" id="2352785at2"/>
<protein>
    <recommendedName>
        <fullName evidence="6">DUF4352 domain-containing protein</fullName>
    </recommendedName>
</protein>
<feature type="chain" id="PRO_5039149171" description="DUF4352 domain-containing protein" evidence="3">
    <location>
        <begin position="18"/>
        <end position="235"/>
    </location>
</feature>
<evidence type="ECO:0000313" key="5">
    <source>
        <dbReference type="Proteomes" id="UP000248066"/>
    </source>
</evidence>
<keyword evidence="5" id="KW-1185">Reference proteome</keyword>
<evidence type="ECO:0008006" key="6">
    <source>
        <dbReference type="Google" id="ProtNLM"/>
    </source>
</evidence>
<proteinExistence type="predicted"/>
<dbReference type="Proteomes" id="UP000248066">
    <property type="component" value="Unassembled WGS sequence"/>
</dbReference>
<reference evidence="4 5" key="1">
    <citation type="submission" date="2017-10" db="EMBL/GenBank/DDBJ databases">
        <title>Bacillus sp. nov., a halophilic bacterium isolated from a Yangshapao Lake.</title>
        <authorList>
            <person name="Wang H."/>
        </authorList>
    </citation>
    <scope>NUCLEOTIDE SEQUENCE [LARGE SCALE GENOMIC DNA]</scope>
    <source>
        <strain evidence="4 5">YSP-3</strain>
    </source>
</reference>
<feature type="compositionally biased region" description="Acidic residues" evidence="2">
    <location>
        <begin position="36"/>
        <end position="70"/>
    </location>
</feature>
<gene>
    <name evidence="4" type="ORF">CR205_12900</name>
</gene>
<organism evidence="4 5">
    <name type="scientific">Alteribacter lacisalsi</name>
    <dbReference type="NCBI Taxonomy" id="2045244"/>
    <lineage>
        <taxon>Bacteria</taxon>
        <taxon>Bacillati</taxon>
        <taxon>Bacillota</taxon>
        <taxon>Bacilli</taxon>
        <taxon>Bacillales</taxon>
        <taxon>Bacillaceae</taxon>
        <taxon>Alteribacter</taxon>
    </lineage>
</organism>
<dbReference type="PROSITE" id="PS51257">
    <property type="entry name" value="PROKAR_LIPOPROTEIN"/>
    <property type="match status" value="1"/>
</dbReference>
<sequence length="235" mass="25454">MKKSVLTAALSTTLVIAACGDAEDTGVTTEGNGADVLEDGQETDDTEEESPEDQDDSETSEPDHDEEDADDLIEDEWGTEVGETIENEGGSFTLVNRLDGIEPMESGPIVMNVEQINVISAQYEGELAESMATNEADYIQVDMAVENTADADHIFNAAQGTLVTNTGEQLEADLWMSDPIPGDIMSGATLSGSAFYVLESSAAEDIEWVRIQWSAPQDEDWEDVGEEIDEQFELD</sequence>
<comment type="caution">
    <text evidence="4">The sequence shown here is derived from an EMBL/GenBank/DDBJ whole genome shotgun (WGS) entry which is preliminary data.</text>
</comment>
<dbReference type="Gene3D" id="2.60.40.1240">
    <property type="match status" value="1"/>
</dbReference>
<feature type="signal peptide" evidence="3">
    <location>
        <begin position="1"/>
        <end position="17"/>
    </location>
</feature>
<name>A0A2W0HI04_9BACI</name>
<evidence type="ECO:0000313" key="4">
    <source>
        <dbReference type="EMBL" id="PYZ96602.1"/>
    </source>
</evidence>
<evidence type="ECO:0000256" key="3">
    <source>
        <dbReference type="SAM" id="SignalP"/>
    </source>
</evidence>